<dbReference type="AlphaFoldDB" id="A0A1W1WWJ8"/>
<dbReference type="SUPFAM" id="SSF52980">
    <property type="entry name" value="Restriction endonuclease-like"/>
    <property type="match status" value="1"/>
</dbReference>
<dbReference type="InterPro" id="IPR011335">
    <property type="entry name" value="Restrct_endonuc-II-like"/>
</dbReference>
<keyword evidence="3" id="KW-1185">Reference proteome</keyword>
<dbReference type="Proteomes" id="UP000192602">
    <property type="component" value="Unassembled WGS sequence"/>
</dbReference>
<keyword evidence="2" id="KW-0540">Nuclease</keyword>
<evidence type="ECO:0000313" key="3">
    <source>
        <dbReference type="Proteomes" id="UP000192602"/>
    </source>
</evidence>
<protein>
    <submittedName>
        <fullName evidence="2">Endonuclease, Uma2 family (Restriction endonuclease fold)</fullName>
    </submittedName>
</protein>
<reference evidence="3" key="1">
    <citation type="submission" date="2017-04" db="EMBL/GenBank/DDBJ databases">
        <authorList>
            <person name="Varghese N."/>
            <person name="Submissions S."/>
        </authorList>
    </citation>
    <scope>NUCLEOTIDE SEQUENCE [LARGE SCALE GENOMIC DNA]</scope>
    <source>
        <strain evidence="3">DSM 16512</strain>
    </source>
</reference>
<accession>A0A1W1WWJ8</accession>
<dbReference type="STRING" id="1069081.SAMN05660197_1952"/>
<dbReference type="GO" id="GO:0004519">
    <property type="term" value="F:endonuclease activity"/>
    <property type="evidence" value="ECO:0007669"/>
    <property type="project" value="UniProtKB-KW"/>
</dbReference>
<dbReference type="CDD" id="cd06260">
    <property type="entry name" value="DUF820-like"/>
    <property type="match status" value="1"/>
</dbReference>
<proteinExistence type="predicted"/>
<evidence type="ECO:0000259" key="1">
    <source>
        <dbReference type="Pfam" id="PF05685"/>
    </source>
</evidence>
<gene>
    <name evidence="2" type="ORF">SAMN05660197_1952</name>
</gene>
<dbReference type="InterPro" id="IPR012296">
    <property type="entry name" value="Nuclease_put_TT1808"/>
</dbReference>
<sequence length="178" mass="20819">MAALELLDRYTYEDYKKWEGRWELIDGIPYAISPAPYPKHQRLLLRTAKELIDTLECKECEVFISPIDWKVKEDTIVQPDVAIFCEDTEEQYFTKTPPVVVEVLSEATAYKDLTTKFELYEKAGVHYYVVINPKRKVAEVFYNKGKKFELLGYFEKDGKVDMQWDGCKASIDFTKVFA</sequence>
<evidence type="ECO:0000313" key="2">
    <source>
        <dbReference type="EMBL" id="SMC10113.1"/>
    </source>
</evidence>
<dbReference type="InterPro" id="IPR008538">
    <property type="entry name" value="Uma2"/>
</dbReference>
<organism evidence="2 3">
    <name type="scientific">Nitratiruptor tergarcus DSM 16512</name>
    <dbReference type="NCBI Taxonomy" id="1069081"/>
    <lineage>
        <taxon>Bacteria</taxon>
        <taxon>Pseudomonadati</taxon>
        <taxon>Campylobacterota</taxon>
        <taxon>Epsilonproteobacteria</taxon>
        <taxon>Nautiliales</taxon>
        <taxon>Nitratiruptoraceae</taxon>
        <taxon>Nitratiruptor</taxon>
    </lineage>
</organism>
<dbReference type="OrthoDB" id="5368528at2"/>
<feature type="domain" description="Putative restriction endonuclease" evidence="1">
    <location>
        <begin position="13"/>
        <end position="156"/>
    </location>
</feature>
<dbReference type="PANTHER" id="PTHR36558:SF1">
    <property type="entry name" value="RESTRICTION ENDONUCLEASE DOMAIN-CONTAINING PROTEIN-RELATED"/>
    <property type="match status" value="1"/>
</dbReference>
<keyword evidence="2" id="KW-0378">Hydrolase</keyword>
<dbReference type="Pfam" id="PF05685">
    <property type="entry name" value="Uma2"/>
    <property type="match status" value="1"/>
</dbReference>
<dbReference type="PANTHER" id="PTHR36558">
    <property type="entry name" value="GLR1098 PROTEIN"/>
    <property type="match status" value="1"/>
</dbReference>
<dbReference type="RefSeq" id="WP_084276491.1">
    <property type="nucleotide sequence ID" value="NZ_AP026671.1"/>
</dbReference>
<name>A0A1W1WWJ8_9BACT</name>
<dbReference type="Gene3D" id="3.90.1570.10">
    <property type="entry name" value="tt1808, chain A"/>
    <property type="match status" value="1"/>
</dbReference>
<keyword evidence="2" id="KW-0255">Endonuclease</keyword>
<dbReference type="EMBL" id="FWWZ01000001">
    <property type="protein sequence ID" value="SMC10113.1"/>
    <property type="molecule type" value="Genomic_DNA"/>
</dbReference>